<accession>A0A2G9ZLW4</accession>
<dbReference type="SUPFAM" id="SSF53955">
    <property type="entry name" value="Lysozyme-like"/>
    <property type="match status" value="1"/>
</dbReference>
<feature type="region of interest" description="Disordered" evidence="1">
    <location>
        <begin position="63"/>
        <end position="93"/>
    </location>
</feature>
<evidence type="ECO:0008006" key="4">
    <source>
        <dbReference type="Google" id="ProtNLM"/>
    </source>
</evidence>
<protein>
    <recommendedName>
        <fullName evidence="4">Transglycosylase SLT domain-containing protein</fullName>
    </recommendedName>
</protein>
<proteinExistence type="predicted"/>
<dbReference type="EMBL" id="PCSD01000009">
    <property type="protein sequence ID" value="PIP34134.1"/>
    <property type="molecule type" value="Genomic_DNA"/>
</dbReference>
<reference evidence="2 3" key="1">
    <citation type="submission" date="2017-09" db="EMBL/GenBank/DDBJ databases">
        <title>Depth-based differentiation of microbial function through sediment-hosted aquifers and enrichment of novel symbionts in the deep terrestrial subsurface.</title>
        <authorList>
            <person name="Probst A.J."/>
            <person name="Ladd B."/>
            <person name="Jarett J.K."/>
            <person name="Geller-Mcgrath D.E."/>
            <person name="Sieber C.M."/>
            <person name="Emerson J.B."/>
            <person name="Anantharaman K."/>
            <person name="Thomas B.C."/>
            <person name="Malmstrom R."/>
            <person name="Stieglmeier M."/>
            <person name="Klingl A."/>
            <person name="Woyke T."/>
            <person name="Ryan C.M."/>
            <person name="Banfield J.F."/>
        </authorList>
    </citation>
    <scope>NUCLEOTIDE SEQUENCE [LARGE SCALE GENOMIC DNA]</scope>
    <source>
        <strain evidence="2">CG23_combo_of_CG06-09_8_20_14_all_49_15</strain>
    </source>
</reference>
<comment type="caution">
    <text evidence="2">The sequence shown here is derived from an EMBL/GenBank/DDBJ whole genome shotgun (WGS) entry which is preliminary data.</text>
</comment>
<feature type="compositionally biased region" description="Basic and acidic residues" evidence="1">
    <location>
        <begin position="79"/>
        <end position="93"/>
    </location>
</feature>
<organism evidence="2 3">
    <name type="scientific">Candidatus Falkowbacteria bacterium CG23_combo_of_CG06-09_8_20_14_all_49_15</name>
    <dbReference type="NCBI Taxonomy" id="1974572"/>
    <lineage>
        <taxon>Bacteria</taxon>
        <taxon>Candidatus Falkowiibacteriota</taxon>
    </lineage>
</organism>
<evidence type="ECO:0000313" key="3">
    <source>
        <dbReference type="Proteomes" id="UP000230729"/>
    </source>
</evidence>
<dbReference type="InterPro" id="IPR023346">
    <property type="entry name" value="Lysozyme-like_dom_sf"/>
</dbReference>
<dbReference type="AlphaFoldDB" id="A0A2G9ZLW4"/>
<gene>
    <name evidence="2" type="ORF">COX22_00640</name>
</gene>
<feature type="region of interest" description="Disordered" evidence="1">
    <location>
        <begin position="1"/>
        <end position="28"/>
    </location>
</feature>
<evidence type="ECO:0000313" key="2">
    <source>
        <dbReference type="EMBL" id="PIP34134.1"/>
    </source>
</evidence>
<dbReference type="Proteomes" id="UP000230729">
    <property type="component" value="Unassembled WGS sequence"/>
</dbReference>
<dbReference type="Gene3D" id="1.10.530.10">
    <property type="match status" value="1"/>
</dbReference>
<evidence type="ECO:0000256" key="1">
    <source>
        <dbReference type="SAM" id="MobiDB-lite"/>
    </source>
</evidence>
<sequence length="323" mass="36602">MEKFGEDLKNPQPSGRPGKPEQGPADPDRRVFIEKGLLIGSGVALSLAAGAGLVDFFSRREKNHRHGPEDISSTAAHDIGQKPRDTAARREKPSLPEKKFLDSILDIYHQLSSQEAFFPKNIFSTDFLIAQQIQESNYQPAAVSSAEAYGVMQTRDIAVLDVHRYLKILNRKNNTDYAFANYDEKLSGLDLKIIQEYIKKYPDYSRALGKIFLMCLHGQDGYAIGRKTKNSVNAQKEILLAYNGGTSILKRKKSPAYKIAKEYADAIIKLKDIIGMIRRKAKERKIFFDNYQVAKLAISSRGKKQVENYIDEFLDYYKNNNKP</sequence>
<name>A0A2G9ZLW4_9BACT</name>